<name>A0A5A9ZHV0_9RHOB</name>
<dbReference type="Proteomes" id="UP000325291">
    <property type="component" value="Unassembled WGS sequence"/>
</dbReference>
<keyword evidence="2" id="KW-0805">Transcription regulation</keyword>
<comment type="similarity">
    <text evidence="1">Belongs to the LysR transcriptional regulatory family.</text>
</comment>
<dbReference type="GO" id="GO:0005829">
    <property type="term" value="C:cytosol"/>
    <property type="evidence" value="ECO:0007669"/>
    <property type="project" value="TreeGrafter"/>
</dbReference>
<keyword evidence="4" id="KW-0804">Transcription</keyword>
<dbReference type="InterPro" id="IPR000847">
    <property type="entry name" value="LysR_HTH_N"/>
</dbReference>
<evidence type="ECO:0000256" key="2">
    <source>
        <dbReference type="ARBA" id="ARBA00023015"/>
    </source>
</evidence>
<dbReference type="Pfam" id="PF00126">
    <property type="entry name" value="HTH_1"/>
    <property type="match status" value="1"/>
</dbReference>
<dbReference type="Gene3D" id="3.40.190.10">
    <property type="entry name" value="Periplasmic binding protein-like II"/>
    <property type="match status" value="2"/>
</dbReference>
<evidence type="ECO:0000256" key="3">
    <source>
        <dbReference type="ARBA" id="ARBA00023125"/>
    </source>
</evidence>
<dbReference type="GO" id="GO:0003677">
    <property type="term" value="F:DNA binding"/>
    <property type="evidence" value="ECO:0007669"/>
    <property type="project" value="UniProtKB-KW"/>
</dbReference>
<dbReference type="AlphaFoldDB" id="A0A5A9ZHV0"/>
<dbReference type="RefSeq" id="WP_111365606.1">
    <property type="nucleotide sequence ID" value="NZ_JASHJG010000041.1"/>
</dbReference>
<evidence type="ECO:0000313" key="7">
    <source>
        <dbReference type="Proteomes" id="UP000325291"/>
    </source>
</evidence>
<dbReference type="Pfam" id="PF03466">
    <property type="entry name" value="LysR_substrate"/>
    <property type="match status" value="1"/>
</dbReference>
<dbReference type="PANTHER" id="PTHR30419">
    <property type="entry name" value="HTH-TYPE TRANSCRIPTIONAL REGULATOR YBHD"/>
    <property type="match status" value="1"/>
</dbReference>
<dbReference type="SUPFAM" id="SSF46785">
    <property type="entry name" value="Winged helix' DNA-binding domain"/>
    <property type="match status" value="1"/>
</dbReference>
<keyword evidence="7" id="KW-1185">Reference proteome</keyword>
<sequence length="314" mass="34075">MHFTLKQLRYFDAVLRTGSIARAAIEMNISQSSITAAIDSVEQRVGTELFRRIPAKGLVPTDTGHRVGGLVTGFLEQARVFESELMSLSGAPSGTLSLACYAPSAPHVLPPVLRHVAQAYPSIRIDLKEGDMQTISDLLHAGSVDLALTYRRNTPEKMPFTPLFHARPWALLPQNSPLACEETVALDDLADLPMILLDLPTTERYFREIFSSHGLRPNVVHRTKSSSVLRGLVAADFGYSLLNICGPNDRSGQNGYIVRPLRGNVPSPEFGVSCTSGSLRSAMVQAVLKIVTDLGANGGFDHLVLGETEKSITL</sequence>
<evidence type="ECO:0000259" key="5">
    <source>
        <dbReference type="PROSITE" id="PS50931"/>
    </source>
</evidence>
<feature type="domain" description="HTH lysR-type" evidence="5">
    <location>
        <begin position="3"/>
        <end position="61"/>
    </location>
</feature>
<dbReference type="PANTHER" id="PTHR30419:SF29">
    <property type="entry name" value="LYSR-FAMILY TRANSCRIPTIONAL REGULATOR"/>
    <property type="match status" value="1"/>
</dbReference>
<evidence type="ECO:0000256" key="1">
    <source>
        <dbReference type="ARBA" id="ARBA00009437"/>
    </source>
</evidence>
<accession>A0A5A9ZHV0</accession>
<proteinExistence type="inferred from homology"/>
<dbReference type="SUPFAM" id="SSF53850">
    <property type="entry name" value="Periplasmic binding protein-like II"/>
    <property type="match status" value="1"/>
</dbReference>
<dbReference type="InterPro" id="IPR005119">
    <property type="entry name" value="LysR_subst-bd"/>
</dbReference>
<evidence type="ECO:0000256" key="4">
    <source>
        <dbReference type="ARBA" id="ARBA00023163"/>
    </source>
</evidence>
<evidence type="ECO:0000313" key="6">
    <source>
        <dbReference type="EMBL" id="KAA0916838.1"/>
    </source>
</evidence>
<gene>
    <name evidence="6" type="ORF">FLO80_08460</name>
</gene>
<protein>
    <submittedName>
        <fullName evidence="6">LysR family transcriptional regulator</fullName>
    </submittedName>
</protein>
<dbReference type="InterPro" id="IPR036388">
    <property type="entry name" value="WH-like_DNA-bd_sf"/>
</dbReference>
<dbReference type="PROSITE" id="PS50931">
    <property type="entry name" value="HTH_LYSR"/>
    <property type="match status" value="1"/>
</dbReference>
<organism evidence="6 7">
    <name type="scientific">Aquicoccus porphyridii</name>
    <dbReference type="NCBI Taxonomy" id="1852029"/>
    <lineage>
        <taxon>Bacteria</taxon>
        <taxon>Pseudomonadati</taxon>
        <taxon>Pseudomonadota</taxon>
        <taxon>Alphaproteobacteria</taxon>
        <taxon>Rhodobacterales</taxon>
        <taxon>Paracoccaceae</taxon>
        <taxon>Aquicoccus</taxon>
    </lineage>
</organism>
<dbReference type="GO" id="GO:0003700">
    <property type="term" value="F:DNA-binding transcription factor activity"/>
    <property type="evidence" value="ECO:0007669"/>
    <property type="project" value="InterPro"/>
</dbReference>
<keyword evidence="3" id="KW-0238">DNA-binding</keyword>
<dbReference type="Gene3D" id="1.10.10.10">
    <property type="entry name" value="Winged helix-like DNA-binding domain superfamily/Winged helix DNA-binding domain"/>
    <property type="match status" value="1"/>
</dbReference>
<dbReference type="PRINTS" id="PR00039">
    <property type="entry name" value="HTHLYSR"/>
</dbReference>
<dbReference type="InterPro" id="IPR036390">
    <property type="entry name" value="WH_DNA-bd_sf"/>
</dbReference>
<dbReference type="EMBL" id="VINQ01000004">
    <property type="protein sequence ID" value="KAA0916838.1"/>
    <property type="molecule type" value="Genomic_DNA"/>
</dbReference>
<comment type="caution">
    <text evidence="6">The sequence shown here is derived from an EMBL/GenBank/DDBJ whole genome shotgun (WGS) entry which is preliminary data.</text>
</comment>
<dbReference type="InterPro" id="IPR050950">
    <property type="entry name" value="HTH-type_LysR_regulators"/>
</dbReference>
<reference evidence="6 7" key="1">
    <citation type="submission" date="2019-07" db="EMBL/GenBank/DDBJ databases">
        <title>Aquicoccus porphyridii gen. nov., sp. nov., isolated from a small marine red alga, Porphyridium marinum.</title>
        <authorList>
            <person name="Liu L."/>
        </authorList>
    </citation>
    <scope>NUCLEOTIDE SEQUENCE [LARGE SCALE GENOMIC DNA]</scope>
    <source>
        <strain evidence="6 7">L1 8-17</strain>
    </source>
</reference>